<organism evidence="1">
    <name type="scientific">Siphoviridae sp. ctM5A27</name>
    <dbReference type="NCBI Taxonomy" id="2825459"/>
    <lineage>
        <taxon>Viruses</taxon>
        <taxon>Duplodnaviria</taxon>
        <taxon>Heunggongvirae</taxon>
        <taxon>Uroviricota</taxon>
        <taxon>Caudoviricetes</taxon>
    </lineage>
</organism>
<dbReference type="EMBL" id="BK015415">
    <property type="protein sequence ID" value="DAE05682.1"/>
    <property type="molecule type" value="Genomic_DNA"/>
</dbReference>
<name>A0A8S5PFC7_9CAUD</name>
<dbReference type="Gene3D" id="3.30.1930.10">
    <property type="entry name" value="capsid protein of prophage domain"/>
    <property type="match status" value="1"/>
</dbReference>
<accession>A0A8S5PFC7</accession>
<dbReference type="GO" id="GO:0019028">
    <property type="term" value="C:viral capsid"/>
    <property type="evidence" value="ECO:0007669"/>
    <property type="project" value="UniProtKB-KW"/>
</dbReference>
<evidence type="ECO:0000313" key="1">
    <source>
        <dbReference type="EMBL" id="DAE05682.1"/>
    </source>
</evidence>
<proteinExistence type="predicted"/>
<protein>
    <submittedName>
        <fullName evidence="1">Capsid protein</fullName>
    </submittedName>
</protein>
<reference evidence="1" key="1">
    <citation type="journal article" date="2021" name="Proc. Natl. Acad. Sci. U.S.A.">
        <title>A Catalog of Tens of Thousands of Viruses from Human Metagenomes Reveals Hidden Associations with Chronic Diseases.</title>
        <authorList>
            <person name="Tisza M.J."/>
            <person name="Buck C.B."/>
        </authorList>
    </citation>
    <scope>NUCLEOTIDE SEQUENCE</scope>
    <source>
        <strain evidence="1">CtM5A27</strain>
    </source>
</reference>
<sequence length="364" mass="41621">MNSILKNLQDPKSFQTYIDEYMKTSTYKAEWKNELKPVEYCAAKVYQANMATYAAAMVGSVIAKNAERPLHTMPDWGQLTGSIGRIADEWELDNDYLDQMHLLEGKYNDMSGRGGYTQSQLDAKYDELIKYSFKPFELAVIAPHKRIDMLYFEGLFKGTQTVSRTNNSKANVSYTFDLGVKQLSATTNWGEVNATPIEDIKKLKDEARKKGRKILRLRMSENTFFAMCKAKEIKDTFRLNLGEITINPAAPMISVDQMNIYLRSILLPTIQIDEDKFVELPDKTVYNLIPDNRVVAMCAEKVAVPKCAECLEAIDPVPNVSYSTYDNNLIGYWRDKKGYHLTNEMWMQPVFDGIEDFYILKVGA</sequence>
<dbReference type="Gene3D" id="3.15.30.10">
    <property type="entry name" value="putative capsid protein of prophage domain like"/>
    <property type="match status" value="1"/>
</dbReference>